<gene>
    <name evidence="1" type="ORF">PCOR1329_LOCUS82596</name>
</gene>
<keyword evidence="2" id="KW-1185">Reference proteome</keyword>
<feature type="non-terminal residue" evidence="1">
    <location>
        <position position="124"/>
    </location>
</feature>
<name>A0ABN9Y508_9DINO</name>
<accession>A0ABN9Y508</accession>
<comment type="caution">
    <text evidence="1">The sequence shown here is derived from an EMBL/GenBank/DDBJ whole genome shotgun (WGS) entry which is preliminary data.</text>
</comment>
<dbReference type="EMBL" id="CAUYUJ010021895">
    <property type="protein sequence ID" value="CAK0907629.1"/>
    <property type="molecule type" value="Genomic_DNA"/>
</dbReference>
<evidence type="ECO:0000313" key="1">
    <source>
        <dbReference type="EMBL" id="CAK0907629.1"/>
    </source>
</evidence>
<dbReference type="Proteomes" id="UP001189429">
    <property type="component" value="Unassembled WGS sequence"/>
</dbReference>
<sequence>MGRLPVPTDAFTTALSILTCIVLKDDSMKKEYKLTDQQCAEFNPKDVRQERLKMFGLYQKDSSAGGAEEVAGPSRVRFPAEEWGRLAEPLAANYANPTELIAYVRGLAESDPWDASRGRYAEKV</sequence>
<reference evidence="1" key="1">
    <citation type="submission" date="2023-10" db="EMBL/GenBank/DDBJ databases">
        <authorList>
            <person name="Chen Y."/>
            <person name="Shah S."/>
            <person name="Dougan E. K."/>
            <person name="Thang M."/>
            <person name="Chan C."/>
        </authorList>
    </citation>
    <scope>NUCLEOTIDE SEQUENCE [LARGE SCALE GENOMIC DNA]</scope>
</reference>
<evidence type="ECO:0000313" key="2">
    <source>
        <dbReference type="Proteomes" id="UP001189429"/>
    </source>
</evidence>
<protein>
    <submittedName>
        <fullName evidence="1">Uncharacterized protein</fullName>
    </submittedName>
</protein>
<proteinExistence type="predicted"/>
<organism evidence="1 2">
    <name type="scientific">Prorocentrum cordatum</name>
    <dbReference type="NCBI Taxonomy" id="2364126"/>
    <lineage>
        <taxon>Eukaryota</taxon>
        <taxon>Sar</taxon>
        <taxon>Alveolata</taxon>
        <taxon>Dinophyceae</taxon>
        <taxon>Prorocentrales</taxon>
        <taxon>Prorocentraceae</taxon>
        <taxon>Prorocentrum</taxon>
    </lineage>
</organism>